<dbReference type="AlphaFoldDB" id="A0A0K0F8C8"/>
<sequence>MKNYIILAKIVLIFILSIETSARPPSDSVIGKELSQISLNSIALDDDKVKKLLPSQYALEEIGVTFLDALIKKGQMEMAKNAFQTQLDVLKKVKPEQVGIF</sequence>
<name>A0A0K0F8C8_STRVS</name>
<evidence type="ECO:0000313" key="3">
    <source>
        <dbReference type="WBParaSite" id="SVE_0507700.1"/>
    </source>
</evidence>
<dbReference type="Proteomes" id="UP000035680">
    <property type="component" value="Unassembled WGS sequence"/>
</dbReference>
<feature type="signal peptide" evidence="1">
    <location>
        <begin position="1"/>
        <end position="22"/>
    </location>
</feature>
<dbReference type="STRING" id="75913.A0A0K0F8C8"/>
<dbReference type="WBParaSite" id="SVE_0507700.1">
    <property type="protein sequence ID" value="SVE_0507700.1"/>
    <property type="gene ID" value="SVE_0507700"/>
</dbReference>
<keyword evidence="2" id="KW-1185">Reference proteome</keyword>
<accession>A0A0K0F8C8</accession>
<evidence type="ECO:0000256" key="1">
    <source>
        <dbReference type="SAM" id="SignalP"/>
    </source>
</evidence>
<keyword evidence="1" id="KW-0732">Signal</keyword>
<feature type="chain" id="PRO_5005329306" evidence="1">
    <location>
        <begin position="23"/>
        <end position="101"/>
    </location>
</feature>
<proteinExistence type="predicted"/>
<protein>
    <submittedName>
        <fullName evidence="3">TPR_REGION domain-containing protein</fullName>
    </submittedName>
</protein>
<reference evidence="3" key="2">
    <citation type="submission" date="2015-08" db="UniProtKB">
        <authorList>
            <consortium name="WormBaseParasite"/>
        </authorList>
    </citation>
    <scope>IDENTIFICATION</scope>
</reference>
<reference evidence="2" key="1">
    <citation type="submission" date="2014-07" db="EMBL/GenBank/DDBJ databases">
        <authorList>
            <person name="Martin A.A"/>
            <person name="De Silva N."/>
        </authorList>
    </citation>
    <scope>NUCLEOTIDE SEQUENCE</scope>
</reference>
<evidence type="ECO:0000313" key="2">
    <source>
        <dbReference type="Proteomes" id="UP000035680"/>
    </source>
</evidence>
<organism evidence="2 3">
    <name type="scientific">Strongyloides venezuelensis</name>
    <name type="common">Threadworm</name>
    <dbReference type="NCBI Taxonomy" id="75913"/>
    <lineage>
        <taxon>Eukaryota</taxon>
        <taxon>Metazoa</taxon>
        <taxon>Ecdysozoa</taxon>
        <taxon>Nematoda</taxon>
        <taxon>Chromadorea</taxon>
        <taxon>Rhabditida</taxon>
        <taxon>Tylenchina</taxon>
        <taxon>Panagrolaimomorpha</taxon>
        <taxon>Strongyloidoidea</taxon>
        <taxon>Strongyloididae</taxon>
        <taxon>Strongyloides</taxon>
    </lineage>
</organism>